<dbReference type="Gene3D" id="3.40.30.10">
    <property type="entry name" value="Glutaredoxin"/>
    <property type="match status" value="1"/>
</dbReference>
<dbReference type="InterPro" id="IPR013766">
    <property type="entry name" value="Thioredoxin_domain"/>
</dbReference>
<keyword evidence="2" id="KW-0732">Signal</keyword>
<dbReference type="InterPro" id="IPR017937">
    <property type="entry name" value="Thioredoxin_CS"/>
</dbReference>
<evidence type="ECO:0000313" key="4">
    <source>
        <dbReference type="EMBL" id="PTE23079.1"/>
    </source>
</evidence>
<dbReference type="GO" id="GO:0015036">
    <property type="term" value="F:disulfide oxidoreductase activity"/>
    <property type="evidence" value="ECO:0007669"/>
    <property type="project" value="UniProtKB-ARBA"/>
</dbReference>
<evidence type="ECO:0000259" key="3">
    <source>
        <dbReference type="PROSITE" id="PS51352"/>
    </source>
</evidence>
<keyword evidence="5" id="KW-1185">Reference proteome</keyword>
<dbReference type="PROSITE" id="PS51352">
    <property type="entry name" value="THIOREDOXIN_2"/>
    <property type="match status" value="1"/>
</dbReference>
<evidence type="ECO:0000256" key="2">
    <source>
        <dbReference type="SAM" id="SignalP"/>
    </source>
</evidence>
<proteinExistence type="predicted"/>
<dbReference type="InterPro" id="IPR000866">
    <property type="entry name" value="AhpC/TSA"/>
</dbReference>
<sequence length="181" mass="19291">MLRLLVAVVYTALIFGANGAAAQAPALTGDMKKLAIHSEARDLPEEGLVDLEDRPRSLSEYRGKWVVLNFWATWCAPCRHEMPGLDRLNAEMGGEDFAVVTVATGRNAVPGIRKFFAEAEVTTLPGLRDPKSALARKAGVMGLPVTLVLNPEGQEVARLIGDAEWDAPEAKAALAALMAGG</sequence>
<dbReference type="SUPFAM" id="SSF52833">
    <property type="entry name" value="Thioredoxin-like"/>
    <property type="match status" value="1"/>
</dbReference>
<protein>
    <submittedName>
        <fullName evidence="4">TlpA family protein disulfide reductase</fullName>
    </submittedName>
</protein>
<dbReference type="PANTHER" id="PTHR42852">
    <property type="entry name" value="THIOL:DISULFIDE INTERCHANGE PROTEIN DSBE"/>
    <property type="match status" value="1"/>
</dbReference>
<dbReference type="PANTHER" id="PTHR42852:SF18">
    <property type="entry name" value="CHROMOSOME UNDETERMINED SCAFFOLD_47, WHOLE GENOME SHOTGUN SEQUENCE"/>
    <property type="match status" value="1"/>
</dbReference>
<dbReference type="EMBL" id="PZKG01000010">
    <property type="protein sequence ID" value="PTE23079.1"/>
    <property type="molecule type" value="Genomic_DNA"/>
</dbReference>
<name>A0A2T4JYT5_9RHOB</name>
<dbReference type="InterPro" id="IPR050553">
    <property type="entry name" value="Thioredoxin_ResA/DsbE_sf"/>
</dbReference>
<dbReference type="GO" id="GO:0016209">
    <property type="term" value="F:antioxidant activity"/>
    <property type="evidence" value="ECO:0007669"/>
    <property type="project" value="InterPro"/>
</dbReference>
<dbReference type="Pfam" id="PF00578">
    <property type="entry name" value="AhpC-TSA"/>
    <property type="match status" value="1"/>
</dbReference>
<feature type="domain" description="Thioredoxin" evidence="3">
    <location>
        <begin position="37"/>
        <end position="179"/>
    </location>
</feature>
<dbReference type="InterPro" id="IPR036249">
    <property type="entry name" value="Thioredoxin-like_sf"/>
</dbReference>
<gene>
    <name evidence="4" type="ORF">C5F48_03870</name>
</gene>
<dbReference type="Proteomes" id="UP000241010">
    <property type="component" value="Unassembled WGS sequence"/>
</dbReference>
<reference evidence="4 5" key="1">
    <citation type="submission" date="2018-03" db="EMBL/GenBank/DDBJ databases">
        <title>Cereibacter changlensis.</title>
        <authorList>
            <person name="Meyer T.E."/>
            <person name="Miller S."/>
            <person name="Lodha T."/>
            <person name="Gandham S."/>
            <person name="Chintalapati S."/>
            <person name="Chintalapati V.R."/>
        </authorList>
    </citation>
    <scope>NUCLEOTIDE SEQUENCE [LARGE SCALE GENOMIC DNA]</scope>
    <source>
        <strain evidence="4 5">JA139</strain>
    </source>
</reference>
<feature type="chain" id="PRO_5015784457" evidence="2">
    <location>
        <begin position="23"/>
        <end position="181"/>
    </location>
</feature>
<dbReference type="AlphaFoldDB" id="A0A2T4JYT5"/>
<keyword evidence="1" id="KW-0676">Redox-active center</keyword>
<dbReference type="RefSeq" id="WP_107662589.1">
    <property type="nucleotide sequence ID" value="NZ_PZKG01000010.1"/>
</dbReference>
<dbReference type="OrthoDB" id="9799347at2"/>
<dbReference type="CDD" id="cd02966">
    <property type="entry name" value="TlpA_like_family"/>
    <property type="match status" value="1"/>
</dbReference>
<evidence type="ECO:0000313" key="5">
    <source>
        <dbReference type="Proteomes" id="UP000241010"/>
    </source>
</evidence>
<feature type="signal peptide" evidence="2">
    <location>
        <begin position="1"/>
        <end position="22"/>
    </location>
</feature>
<dbReference type="PROSITE" id="PS00194">
    <property type="entry name" value="THIOREDOXIN_1"/>
    <property type="match status" value="1"/>
</dbReference>
<evidence type="ECO:0000256" key="1">
    <source>
        <dbReference type="ARBA" id="ARBA00023284"/>
    </source>
</evidence>
<accession>A0A2T4JYT5</accession>
<comment type="caution">
    <text evidence="4">The sequence shown here is derived from an EMBL/GenBank/DDBJ whole genome shotgun (WGS) entry which is preliminary data.</text>
</comment>
<organism evidence="4 5">
    <name type="scientific">Cereibacter changlensis JA139</name>
    <dbReference type="NCBI Taxonomy" id="1188249"/>
    <lineage>
        <taxon>Bacteria</taxon>
        <taxon>Pseudomonadati</taxon>
        <taxon>Pseudomonadota</taxon>
        <taxon>Alphaproteobacteria</taxon>
        <taxon>Rhodobacterales</taxon>
        <taxon>Paracoccaceae</taxon>
        <taxon>Cereibacter</taxon>
    </lineage>
</organism>